<dbReference type="PANTHER" id="PTHR43806">
    <property type="entry name" value="PEPTIDASE S8"/>
    <property type="match status" value="1"/>
</dbReference>
<keyword evidence="9" id="KW-1185">Reference proteome</keyword>
<dbReference type="PANTHER" id="PTHR43806:SF67">
    <property type="entry name" value="EGF-LIKE DOMAIN-CONTAINING PROTEIN"/>
    <property type="match status" value="1"/>
</dbReference>
<reference evidence="9" key="1">
    <citation type="journal article" date="2019" name="Int. J. Syst. Evol. Microbiol.">
        <title>The Global Catalogue of Microorganisms (GCM) 10K type strain sequencing project: providing services to taxonomists for standard genome sequencing and annotation.</title>
        <authorList>
            <consortium name="The Broad Institute Genomics Platform"/>
            <consortium name="The Broad Institute Genome Sequencing Center for Infectious Disease"/>
            <person name="Wu L."/>
            <person name="Ma J."/>
        </authorList>
    </citation>
    <scope>NUCLEOTIDE SEQUENCE [LARGE SCALE GENOMIC DNA]</scope>
    <source>
        <strain evidence="9">CCUG 66188</strain>
    </source>
</reference>
<dbReference type="InterPro" id="IPR017317">
    <property type="entry name" value="Pept_S8_subtilisin_bacteroid-2"/>
</dbReference>
<dbReference type="InterPro" id="IPR023828">
    <property type="entry name" value="Peptidase_S8_Ser-AS"/>
</dbReference>
<dbReference type="InterPro" id="IPR015500">
    <property type="entry name" value="Peptidase_S8_subtilisin-rel"/>
</dbReference>
<accession>A0ABV9KX18</accession>
<dbReference type="EMBL" id="JBHSGN010000080">
    <property type="protein sequence ID" value="MFC4674785.1"/>
    <property type="molecule type" value="Genomic_DNA"/>
</dbReference>
<evidence type="ECO:0000256" key="3">
    <source>
        <dbReference type="ARBA" id="ARBA00022801"/>
    </source>
</evidence>
<comment type="similarity">
    <text evidence="1 5">Belongs to the peptidase S8 family.</text>
</comment>
<keyword evidence="6" id="KW-0732">Signal</keyword>
<feature type="domain" description="Peptidase S8/S53" evidence="7">
    <location>
        <begin position="170"/>
        <end position="440"/>
    </location>
</feature>
<evidence type="ECO:0000256" key="5">
    <source>
        <dbReference type="PROSITE-ProRule" id="PRU01240"/>
    </source>
</evidence>
<feature type="signal peptide" evidence="6">
    <location>
        <begin position="1"/>
        <end position="19"/>
    </location>
</feature>
<dbReference type="RefSeq" id="WP_379997407.1">
    <property type="nucleotide sequence ID" value="NZ_JBHSGN010000080.1"/>
</dbReference>
<feature type="active site" description="Charge relay system" evidence="5">
    <location>
        <position position="394"/>
    </location>
</feature>
<evidence type="ECO:0000313" key="8">
    <source>
        <dbReference type="EMBL" id="MFC4674785.1"/>
    </source>
</evidence>
<name>A0ABV9KX18_9BACT</name>
<dbReference type="Proteomes" id="UP001596023">
    <property type="component" value="Unassembled WGS sequence"/>
</dbReference>
<dbReference type="InterPro" id="IPR000209">
    <property type="entry name" value="Peptidase_S8/S53_dom"/>
</dbReference>
<dbReference type="InterPro" id="IPR050131">
    <property type="entry name" value="Peptidase_S8_subtilisin-like"/>
</dbReference>
<dbReference type="PROSITE" id="PS00138">
    <property type="entry name" value="SUBTILASE_SER"/>
    <property type="match status" value="1"/>
</dbReference>
<keyword evidence="3 5" id="KW-0378">Hydrolase</keyword>
<evidence type="ECO:0000259" key="7">
    <source>
        <dbReference type="Pfam" id="PF00082"/>
    </source>
</evidence>
<dbReference type="PRINTS" id="PR00723">
    <property type="entry name" value="SUBTILISIN"/>
</dbReference>
<evidence type="ECO:0000313" key="9">
    <source>
        <dbReference type="Proteomes" id="UP001596023"/>
    </source>
</evidence>
<gene>
    <name evidence="8" type="ORF">ACFO6W_13865</name>
</gene>
<dbReference type="Pfam" id="PF00082">
    <property type="entry name" value="Peptidase_S8"/>
    <property type="match status" value="1"/>
</dbReference>
<dbReference type="SUPFAM" id="SSF52743">
    <property type="entry name" value="Subtilisin-like"/>
    <property type="match status" value="1"/>
</dbReference>
<evidence type="ECO:0000256" key="2">
    <source>
        <dbReference type="ARBA" id="ARBA00022670"/>
    </source>
</evidence>
<sequence length="473" mass="51748">MKKVTLLCALLISVSALFAQDYNYKFRLTLKDKGQTPYTIDKPEEFLSPKAIERRHRQGFAIDTSDLPISSEYLKAIENVGGVIVAKSKWMGTVAVHCNDSTLVEKYKELPFVSDALFVWKGKPKGEVKTDSIINYAAKETVAFGNYYSKSGTNIEMNNGQALHNAGYKGKGMTIAVIDAGFNHLPQIEMLDNLDIKGYKGFVYENEDLFSNANQHGLNVLSCIGTNKPMQFVGTAPEASFWLLGSEDPRSEFPIEEDYWATAIEYADSVGVDVVNTSLGYNNYDKPAKSYTHKDLDGKTALISRAADKASQKGMLVVISAGNSGDSEWRKITPPSDAVNVLTVGAIQQDSSIVGFSSRGLTADLRIKPDVMALGLGAATIDDNGRVSFKAGTSFSSPIMCGMVTCLWQAFPTLTNREIVSIVRESSDNFETPDQDYGYGLPDMNKAMSLAQSLVEKKEKAASQVKEASKKKK</sequence>
<evidence type="ECO:0000256" key="6">
    <source>
        <dbReference type="SAM" id="SignalP"/>
    </source>
</evidence>
<keyword evidence="4 5" id="KW-0720">Serine protease</keyword>
<dbReference type="Gene3D" id="3.40.50.200">
    <property type="entry name" value="Peptidase S8/S53 domain"/>
    <property type="match status" value="1"/>
</dbReference>
<dbReference type="PROSITE" id="PS51892">
    <property type="entry name" value="SUBTILASE"/>
    <property type="match status" value="1"/>
</dbReference>
<comment type="caution">
    <text evidence="8">The sequence shown here is derived from an EMBL/GenBank/DDBJ whole genome shotgun (WGS) entry which is preliminary data.</text>
</comment>
<proteinExistence type="inferred from homology"/>
<dbReference type="PIRSF" id="PIRSF037903">
    <property type="entry name" value="Subtilisin_rel_GFO_2223"/>
    <property type="match status" value="1"/>
</dbReference>
<evidence type="ECO:0000256" key="4">
    <source>
        <dbReference type="ARBA" id="ARBA00022825"/>
    </source>
</evidence>
<feature type="active site" description="Charge relay system" evidence="5">
    <location>
        <position position="216"/>
    </location>
</feature>
<feature type="active site" description="Charge relay system" evidence="5">
    <location>
        <position position="179"/>
    </location>
</feature>
<protein>
    <submittedName>
        <fullName evidence="8">S8 family serine peptidase</fullName>
    </submittedName>
</protein>
<evidence type="ECO:0000256" key="1">
    <source>
        <dbReference type="ARBA" id="ARBA00011073"/>
    </source>
</evidence>
<feature type="chain" id="PRO_5046595737" evidence="6">
    <location>
        <begin position="20"/>
        <end position="473"/>
    </location>
</feature>
<dbReference type="CDD" id="cd07493">
    <property type="entry name" value="Peptidases_S8_9"/>
    <property type="match status" value="1"/>
</dbReference>
<dbReference type="InterPro" id="IPR036852">
    <property type="entry name" value="Peptidase_S8/S53_dom_sf"/>
</dbReference>
<keyword evidence="2 5" id="KW-0645">Protease</keyword>
<organism evidence="8 9">
    <name type="scientific">Dysgonomonas termitidis</name>
    <dbReference type="NCBI Taxonomy" id="1516126"/>
    <lineage>
        <taxon>Bacteria</taxon>
        <taxon>Pseudomonadati</taxon>
        <taxon>Bacteroidota</taxon>
        <taxon>Bacteroidia</taxon>
        <taxon>Bacteroidales</taxon>
        <taxon>Dysgonomonadaceae</taxon>
        <taxon>Dysgonomonas</taxon>
    </lineage>
</organism>